<gene>
    <name evidence="2" type="ORF">H6G03_01065</name>
</gene>
<feature type="transmembrane region" description="Helical" evidence="1">
    <location>
        <begin position="107"/>
        <end position="132"/>
    </location>
</feature>
<keyword evidence="1" id="KW-0472">Membrane</keyword>
<dbReference type="CDD" id="cd02440">
    <property type="entry name" value="AdoMet_MTases"/>
    <property type="match status" value="1"/>
</dbReference>
<dbReference type="Gene3D" id="3.40.50.150">
    <property type="entry name" value="Vaccinia Virus protein VP39"/>
    <property type="match status" value="1"/>
</dbReference>
<feature type="transmembrane region" description="Helical" evidence="1">
    <location>
        <begin position="169"/>
        <end position="187"/>
    </location>
</feature>
<feature type="transmembrane region" description="Helical" evidence="1">
    <location>
        <begin position="12"/>
        <end position="33"/>
    </location>
</feature>
<comment type="caution">
    <text evidence="2">The sequence shown here is derived from an EMBL/GenBank/DDBJ whole genome shotgun (WGS) entry which is preliminary data.</text>
</comment>
<feature type="transmembrane region" description="Helical" evidence="1">
    <location>
        <begin position="39"/>
        <end position="62"/>
    </location>
</feature>
<feature type="transmembrane region" description="Helical" evidence="1">
    <location>
        <begin position="753"/>
        <end position="775"/>
    </location>
</feature>
<dbReference type="SUPFAM" id="SSF53335">
    <property type="entry name" value="S-adenosyl-L-methionine-dependent methyltransferases"/>
    <property type="match status" value="1"/>
</dbReference>
<dbReference type="RefSeq" id="WP_190461184.1">
    <property type="nucleotide sequence ID" value="NZ_JACJPW010000002.1"/>
</dbReference>
<reference evidence="2" key="1">
    <citation type="journal article" date="2015" name="ISME J.">
        <title>Draft Genome Sequence of Streptomyces incarnatus NRRL8089, which Produces the Nucleoside Antibiotic Sinefungin.</title>
        <authorList>
            <person name="Oshima K."/>
            <person name="Hattori M."/>
            <person name="Shimizu H."/>
            <person name="Fukuda K."/>
            <person name="Nemoto M."/>
            <person name="Inagaki K."/>
            <person name="Tamura T."/>
        </authorList>
    </citation>
    <scope>NUCLEOTIDE SEQUENCE</scope>
    <source>
        <strain evidence="2">FACHB-1375</strain>
    </source>
</reference>
<proteinExistence type="predicted"/>
<dbReference type="Proteomes" id="UP000641646">
    <property type="component" value="Unassembled WGS sequence"/>
</dbReference>
<dbReference type="InterPro" id="IPR029063">
    <property type="entry name" value="SAM-dependent_MTases_sf"/>
</dbReference>
<dbReference type="Pfam" id="PF01564">
    <property type="entry name" value="Spermine_synth"/>
    <property type="match status" value="1"/>
</dbReference>
<accession>A0A926VB65</accession>
<feature type="transmembrane region" description="Helical" evidence="1">
    <location>
        <begin position="680"/>
        <end position="699"/>
    </location>
</feature>
<evidence type="ECO:0008006" key="4">
    <source>
        <dbReference type="Google" id="ProtNLM"/>
    </source>
</evidence>
<keyword evidence="3" id="KW-1185">Reference proteome</keyword>
<organism evidence="2 3">
    <name type="scientific">Aerosakkonema funiforme FACHB-1375</name>
    <dbReference type="NCBI Taxonomy" id="2949571"/>
    <lineage>
        <taxon>Bacteria</taxon>
        <taxon>Bacillati</taxon>
        <taxon>Cyanobacteriota</taxon>
        <taxon>Cyanophyceae</taxon>
        <taxon>Oscillatoriophycideae</taxon>
        <taxon>Aerosakkonematales</taxon>
        <taxon>Aerosakkonemataceae</taxon>
        <taxon>Aerosakkonema</taxon>
    </lineage>
</organism>
<dbReference type="EMBL" id="JACJPW010000002">
    <property type="protein sequence ID" value="MBD2179712.1"/>
    <property type="molecule type" value="Genomic_DNA"/>
</dbReference>
<feature type="transmembrane region" description="Helical" evidence="1">
    <location>
        <begin position="74"/>
        <end position="95"/>
    </location>
</feature>
<sequence length="810" mass="89033">MNAEVTVKRETYAGLFAIALATLMFEILLTRIFSVTMWYHFAFMATSVAMFGMTLGAVLVYLLPNYFTKERAKFHLASTSLLFAISIVISFLAHINIPFVPSLSIEGIASLTLTYIVISIPFLFSGICICLALTKFPHQVSKLYAYDLAGASLGCILLVYIIGITDGPTAVIIVAFLASIGAILFASDAASKKLIQIALISTILLGSFAVINTILVNQQSPLLRLMWVKGKFESAPIYEKWNSFSRITVSEDRDPEHPFGWGFSAVVPFKDKIEERVLKIDASAATVITKFDGDFSKLEYLKYDITNLAHYLRKNAKVLAIGSGGGRDILSALLFGQKSVLGVEINHDIINAITKKFGDFTGHLDKNPKVTFVADEARSYIARSQDKFDLIQVSLIDTWAATASGAFVLSENSLYTIEGWKVFLEHLTDKGILTLSRWYVGNNPGEMYRLTALATASLKKLGIENTRDRIIIVRRMFGGNENEATGVGTMLVSKQPFSKQDLDTLQKVAKQMQFEIALSPQFAIDNNFKTIADDKKLDEFVAKFPLNIAPPTDDSPFFFNMLRLRDAFNPKLWYQEAWSSNLKAVVILGALLIIVVVLTFLCIIVPLLLTTKKAILKDALPLSLFFAGIGLGFMLVEISQMQRLIVFLGHPTYGLSVVLFSLLLSSGLGSYSTQKVSTQGMVSAATLRLFLLLFILYVFGRFTPHAIALFENATTTVRILVATGILLPLGFFMGMAFPLGMQIASKKSTELTPWLWGINGATSVCASVLAVAIAINSSISASFWTGFTCYVVAVIAFVWASRDKGVIGKI</sequence>
<protein>
    <recommendedName>
        <fullName evidence="4">Spermidine synthase</fullName>
    </recommendedName>
</protein>
<evidence type="ECO:0000313" key="2">
    <source>
        <dbReference type="EMBL" id="MBD2179712.1"/>
    </source>
</evidence>
<feature type="transmembrane region" description="Helical" evidence="1">
    <location>
        <begin position="644"/>
        <end position="668"/>
    </location>
</feature>
<feature type="transmembrane region" description="Helical" evidence="1">
    <location>
        <begin position="781"/>
        <end position="800"/>
    </location>
</feature>
<feature type="transmembrane region" description="Helical" evidence="1">
    <location>
        <begin position="194"/>
        <end position="216"/>
    </location>
</feature>
<dbReference type="AlphaFoldDB" id="A0A926VB65"/>
<keyword evidence="1" id="KW-0812">Transmembrane</keyword>
<evidence type="ECO:0000256" key="1">
    <source>
        <dbReference type="SAM" id="Phobius"/>
    </source>
</evidence>
<keyword evidence="1" id="KW-1133">Transmembrane helix</keyword>
<reference evidence="2" key="2">
    <citation type="submission" date="2020-08" db="EMBL/GenBank/DDBJ databases">
        <authorList>
            <person name="Chen M."/>
            <person name="Teng W."/>
            <person name="Zhao L."/>
            <person name="Hu C."/>
            <person name="Zhou Y."/>
            <person name="Han B."/>
            <person name="Song L."/>
            <person name="Shu W."/>
        </authorList>
    </citation>
    <scope>NUCLEOTIDE SEQUENCE</scope>
    <source>
        <strain evidence="2">FACHB-1375</strain>
    </source>
</reference>
<evidence type="ECO:0000313" key="3">
    <source>
        <dbReference type="Proteomes" id="UP000641646"/>
    </source>
</evidence>
<name>A0A926VB65_9CYAN</name>
<feature type="transmembrane region" description="Helical" evidence="1">
    <location>
        <begin position="620"/>
        <end position="638"/>
    </location>
</feature>
<feature type="transmembrane region" description="Helical" evidence="1">
    <location>
        <begin position="719"/>
        <end position="741"/>
    </location>
</feature>
<feature type="transmembrane region" description="Helical" evidence="1">
    <location>
        <begin position="584"/>
        <end position="608"/>
    </location>
</feature>
<feature type="transmembrane region" description="Helical" evidence="1">
    <location>
        <begin position="144"/>
        <end position="163"/>
    </location>
</feature>